<dbReference type="EMBL" id="CM043790">
    <property type="protein sequence ID" value="KAI4824990.1"/>
    <property type="molecule type" value="Genomic_DNA"/>
</dbReference>
<keyword evidence="2" id="KW-1185">Reference proteome</keyword>
<organism evidence="1 2">
    <name type="scientific">Chaenocephalus aceratus</name>
    <name type="common">Blackfin icefish</name>
    <name type="synonym">Chaenichthys aceratus</name>
    <dbReference type="NCBI Taxonomy" id="36190"/>
    <lineage>
        <taxon>Eukaryota</taxon>
        <taxon>Metazoa</taxon>
        <taxon>Chordata</taxon>
        <taxon>Craniata</taxon>
        <taxon>Vertebrata</taxon>
        <taxon>Euteleostomi</taxon>
        <taxon>Actinopterygii</taxon>
        <taxon>Neopterygii</taxon>
        <taxon>Teleostei</taxon>
        <taxon>Neoteleostei</taxon>
        <taxon>Acanthomorphata</taxon>
        <taxon>Eupercaria</taxon>
        <taxon>Perciformes</taxon>
        <taxon>Notothenioidei</taxon>
        <taxon>Channichthyidae</taxon>
        <taxon>Chaenocephalus</taxon>
    </lineage>
</organism>
<protein>
    <submittedName>
        <fullName evidence="1">Uncharacterized protein</fullName>
    </submittedName>
</protein>
<evidence type="ECO:0000313" key="2">
    <source>
        <dbReference type="Proteomes" id="UP001057452"/>
    </source>
</evidence>
<proteinExistence type="predicted"/>
<comment type="caution">
    <text evidence="1">The sequence shown here is derived from an EMBL/GenBank/DDBJ whole genome shotgun (WGS) entry which is preliminary data.</text>
</comment>
<sequence length="791" mass="89187">MQVNNRINECAKTLSDRKLLAKLSVGDVIAQELKYHPACLVALYNRERAYLKVQEQEKAQEHWKEAYPIAFSELVTYISEMKNASDSSDPLILKLANLTMLYKQRLEQLGVESPDVHPTRLKDQLLFHIPKLQAHHQGRDVMLAFENDVGSILSQASKYGEAIHLAKAAGIIRRDMLHQKSNFSSTFNDTDLEQAVPPSLLQFVCMIEHGADIKSQLQHGALKSDLSISQLLQYNCFAKYKEGTYVHRHSKDREPPFAVYMSLYVFAKTRKRQIIEMLHENGLSISYDRVLEISAQLGEAVVAQYVQDGVICPPVLRKQLFTTAAVDNIDHNPTATTAQTSFHGTSVSIFQHPSTENAGDEREPLKLESEMKVKKVPELPEAYTNIRPAYITKKPNPPPVANQSLPAPESIWLHLKEEYSWLEEVFLTEDVADAVSITWSAHHATQKRSHPFEVSISAMMPLWRDQAHSVATIKHAMAKVRDTVAFLNPGQTPVIAADQPLYALAKQIQWKWPEYGEDKFVIMFGGLHIEMAALRSIGTLLRESGWTSAIVEAEVASSGTAESYLSASSVTRTRQAHQITACSLYKLMKKAYHDYRSEESCISDITFEDWCEQRRKESPQFQLWSLVLKNRQCNLQEFFKHENQSHPASLSDSGKLHTCQKSQLVNIPDTEPNGDAIIIDGSALINALPPRTSKTFDDYAKEDIIPKVESYGARYKRVDVVFDVYKKSSLKSETRSKRGQGIRRRVTGTSKTPASCRELTKCSCKKGCTGRCKCFQSELPCTSLCSCICEQ</sequence>
<dbReference type="Proteomes" id="UP001057452">
    <property type="component" value="Chromosome 6"/>
</dbReference>
<name>A0ACB9XEZ2_CHAAC</name>
<gene>
    <name evidence="1" type="ORF">KUCAC02_020695</name>
</gene>
<accession>A0ACB9XEZ2</accession>
<reference evidence="1" key="1">
    <citation type="submission" date="2022-05" db="EMBL/GenBank/DDBJ databases">
        <title>Chromosome-level genome of Chaenocephalus aceratus.</title>
        <authorList>
            <person name="Park H."/>
        </authorList>
    </citation>
    <scope>NUCLEOTIDE SEQUENCE</scope>
    <source>
        <strain evidence="1">KU_202001</strain>
    </source>
</reference>
<evidence type="ECO:0000313" key="1">
    <source>
        <dbReference type="EMBL" id="KAI4824990.1"/>
    </source>
</evidence>